<sequence length="162" mass="17525">MEAAIERIGTGEDFLLAIRDIYAGATSSVSVAGGLTNDIPMRSGIKQGCPPSGLLLILAINPVVGRVRRPLGACVDGRLVPHSRQPGRAQLTWPTVAWTCLGSSSMRPSARRCTCLVDCRWVSGTRSFCCEVPPSSAFRGRSGNLPRRPGWVQRRYAIVHPR</sequence>
<evidence type="ECO:0000313" key="2">
    <source>
        <dbReference type="Proteomes" id="UP001160148"/>
    </source>
</evidence>
<gene>
    <name evidence="1" type="ORF">MEUPH1_LOCUS13908</name>
</gene>
<dbReference type="AlphaFoldDB" id="A0AAV0WS32"/>
<evidence type="ECO:0000313" key="1">
    <source>
        <dbReference type="EMBL" id="CAI6358392.1"/>
    </source>
</evidence>
<name>A0AAV0WS32_9HEMI</name>
<protein>
    <submittedName>
        <fullName evidence="1">Uncharacterized protein</fullName>
    </submittedName>
</protein>
<organism evidence="1 2">
    <name type="scientific">Macrosiphum euphorbiae</name>
    <name type="common">potato aphid</name>
    <dbReference type="NCBI Taxonomy" id="13131"/>
    <lineage>
        <taxon>Eukaryota</taxon>
        <taxon>Metazoa</taxon>
        <taxon>Ecdysozoa</taxon>
        <taxon>Arthropoda</taxon>
        <taxon>Hexapoda</taxon>
        <taxon>Insecta</taxon>
        <taxon>Pterygota</taxon>
        <taxon>Neoptera</taxon>
        <taxon>Paraneoptera</taxon>
        <taxon>Hemiptera</taxon>
        <taxon>Sternorrhyncha</taxon>
        <taxon>Aphidomorpha</taxon>
        <taxon>Aphidoidea</taxon>
        <taxon>Aphididae</taxon>
        <taxon>Macrosiphini</taxon>
        <taxon>Macrosiphum</taxon>
    </lineage>
</organism>
<keyword evidence="2" id="KW-1185">Reference proteome</keyword>
<proteinExistence type="predicted"/>
<comment type="caution">
    <text evidence="1">The sequence shown here is derived from an EMBL/GenBank/DDBJ whole genome shotgun (WGS) entry which is preliminary data.</text>
</comment>
<dbReference type="Proteomes" id="UP001160148">
    <property type="component" value="Unassembled WGS sequence"/>
</dbReference>
<accession>A0AAV0WS32</accession>
<dbReference type="EMBL" id="CARXXK010000002">
    <property type="protein sequence ID" value="CAI6358392.1"/>
    <property type="molecule type" value="Genomic_DNA"/>
</dbReference>
<reference evidence="1 2" key="1">
    <citation type="submission" date="2023-01" db="EMBL/GenBank/DDBJ databases">
        <authorList>
            <person name="Whitehead M."/>
        </authorList>
    </citation>
    <scope>NUCLEOTIDE SEQUENCE [LARGE SCALE GENOMIC DNA]</scope>
</reference>